<proteinExistence type="predicted"/>
<sequence>MSDPDSYPVPTRLDHLPSFLLSQAARHVHRVVFDRLDAADARGHHYRMLAALGEFGPASQVELGRRCGLDRSDVAAVVDALSDRRFVERTPDPKDRRRNIISLTRKGRHRLAELDDVLTAVQDEAFAPLDAAERAQLTVMLTKIIDHHIRVDRDRQASAHES</sequence>
<evidence type="ECO:0000313" key="2">
    <source>
        <dbReference type="EMBL" id="MDV2478250.1"/>
    </source>
</evidence>
<accession>A0ABU3WWB2</accession>
<dbReference type="Proteomes" id="UP001275440">
    <property type="component" value="Unassembled WGS sequence"/>
</dbReference>
<dbReference type="PANTHER" id="PTHR33164:SF95">
    <property type="entry name" value="TRANSCRIPTIONAL REGULATOR"/>
    <property type="match status" value="1"/>
</dbReference>
<organism evidence="2 3">
    <name type="scientific">Rhodococcus zopfii</name>
    <dbReference type="NCBI Taxonomy" id="43772"/>
    <lineage>
        <taxon>Bacteria</taxon>
        <taxon>Bacillati</taxon>
        <taxon>Actinomycetota</taxon>
        <taxon>Actinomycetes</taxon>
        <taxon>Mycobacteriales</taxon>
        <taxon>Nocardiaceae</taxon>
        <taxon>Rhodococcus</taxon>
    </lineage>
</organism>
<evidence type="ECO:0000313" key="3">
    <source>
        <dbReference type="Proteomes" id="UP001275440"/>
    </source>
</evidence>
<dbReference type="SMART" id="SM00347">
    <property type="entry name" value="HTH_MARR"/>
    <property type="match status" value="1"/>
</dbReference>
<dbReference type="PRINTS" id="PR00598">
    <property type="entry name" value="HTHMARR"/>
</dbReference>
<gene>
    <name evidence="2" type="ORF">F8M49_27725</name>
</gene>
<dbReference type="PROSITE" id="PS50995">
    <property type="entry name" value="HTH_MARR_2"/>
    <property type="match status" value="1"/>
</dbReference>
<dbReference type="RefSeq" id="WP_371305714.1">
    <property type="nucleotide sequence ID" value="NZ_JAWKJJ010000001.1"/>
</dbReference>
<name>A0ABU3WWB2_9NOCA</name>
<dbReference type="Pfam" id="PF12802">
    <property type="entry name" value="MarR_2"/>
    <property type="match status" value="1"/>
</dbReference>
<reference evidence="2 3" key="1">
    <citation type="submission" date="2019-10" db="EMBL/GenBank/DDBJ databases">
        <title>Draft Genome Assembly of Rhodococcus zopfii DSM44189.</title>
        <authorList>
            <person name="Sutton J.M."/>
            <person name="Akob D.M."/>
            <person name="Bushman T.J."/>
        </authorList>
    </citation>
    <scope>NUCLEOTIDE SEQUENCE [LARGE SCALE GENOMIC DNA]</scope>
    <source>
        <strain evidence="2 3">DSM 44189</strain>
    </source>
</reference>
<feature type="domain" description="HTH marR-type" evidence="1">
    <location>
        <begin position="14"/>
        <end position="146"/>
    </location>
</feature>
<dbReference type="InterPro" id="IPR000835">
    <property type="entry name" value="HTH_MarR-typ"/>
</dbReference>
<dbReference type="EMBL" id="WBMO01000005">
    <property type="protein sequence ID" value="MDV2478250.1"/>
    <property type="molecule type" value="Genomic_DNA"/>
</dbReference>
<evidence type="ECO:0000259" key="1">
    <source>
        <dbReference type="PROSITE" id="PS50995"/>
    </source>
</evidence>
<protein>
    <submittedName>
        <fullName evidence="2">MarR family transcriptional regulator</fullName>
    </submittedName>
</protein>
<dbReference type="InterPro" id="IPR036388">
    <property type="entry name" value="WH-like_DNA-bd_sf"/>
</dbReference>
<dbReference type="InterPro" id="IPR039422">
    <property type="entry name" value="MarR/SlyA-like"/>
</dbReference>
<dbReference type="Gene3D" id="1.10.10.10">
    <property type="entry name" value="Winged helix-like DNA-binding domain superfamily/Winged helix DNA-binding domain"/>
    <property type="match status" value="1"/>
</dbReference>
<keyword evidence="3" id="KW-1185">Reference proteome</keyword>
<dbReference type="SUPFAM" id="SSF46785">
    <property type="entry name" value="Winged helix' DNA-binding domain"/>
    <property type="match status" value="1"/>
</dbReference>
<dbReference type="PANTHER" id="PTHR33164">
    <property type="entry name" value="TRANSCRIPTIONAL REGULATOR, MARR FAMILY"/>
    <property type="match status" value="1"/>
</dbReference>
<comment type="caution">
    <text evidence="2">The sequence shown here is derived from an EMBL/GenBank/DDBJ whole genome shotgun (WGS) entry which is preliminary data.</text>
</comment>
<dbReference type="InterPro" id="IPR036390">
    <property type="entry name" value="WH_DNA-bd_sf"/>
</dbReference>